<organism evidence="3 4">
    <name type="scientific">Astrephomene gubernaculifera</name>
    <dbReference type="NCBI Taxonomy" id="47775"/>
    <lineage>
        <taxon>Eukaryota</taxon>
        <taxon>Viridiplantae</taxon>
        <taxon>Chlorophyta</taxon>
        <taxon>core chlorophytes</taxon>
        <taxon>Chlorophyceae</taxon>
        <taxon>CS clade</taxon>
        <taxon>Chlamydomonadales</taxon>
        <taxon>Astrephomenaceae</taxon>
        <taxon>Astrephomene</taxon>
    </lineage>
</organism>
<feature type="domain" description="Guanylate cyclase" evidence="2">
    <location>
        <begin position="206"/>
        <end position="245"/>
    </location>
</feature>
<dbReference type="EMBL" id="BMAR01000001">
    <property type="protein sequence ID" value="GFR41358.1"/>
    <property type="molecule type" value="Genomic_DNA"/>
</dbReference>
<dbReference type="InterPro" id="IPR050697">
    <property type="entry name" value="Adenylyl/Guanylyl_Cyclase_3/4"/>
</dbReference>
<dbReference type="Proteomes" id="UP001054857">
    <property type="component" value="Unassembled WGS sequence"/>
</dbReference>
<evidence type="ECO:0000313" key="3">
    <source>
        <dbReference type="EMBL" id="GFR41358.1"/>
    </source>
</evidence>
<dbReference type="PANTHER" id="PTHR43081:SF1">
    <property type="entry name" value="ADENYLATE CYCLASE, TERMINAL-DIFFERENTIATION SPECIFIC"/>
    <property type="match status" value="1"/>
</dbReference>
<accession>A0AAD3HHZ2</accession>
<gene>
    <name evidence="3" type="ORF">Agub_g2041</name>
</gene>
<feature type="compositionally biased region" description="Pro residues" evidence="1">
    <location>
        <begin position="45"/>
        <end position="63"/>
    </location>
</feature>
<dbReference type="GO" id="GO:0035556">
    <property type="term" value="P:intracellular signal transduction"/>
    <property type="evidence" value="ECO:0007669"/>
    <property type="project" value="InterPro"/>
</dbReference>
<reference evidence="3 4" key="1">
    <citation type="journal article" date="2021" name="Sci. Rep.">
        <title>Genome sequencing of the multicellular alga Astrephomene provides insights into convergent evolution of germ-soma differentiation.</title>
        <authorList>
            <person name="Yamashita S."/>
            <person name="Yamamoto K."/>
            <person name="Matsuzaki R."/>
            <person name="Suzuki S."/>
            <person name="Yamaguchi H."/>
            <person name="Hirooka S."/>
            <person name="Minakuchi Y."/>
            <person name="Miyagishima S."/>
            <person name="Kawachi M."/>
            <person name="Toyoda A."/>
            <person name="Nozaki H."/>
        </authorList>
    </citation>
    <scope>NUCLEOTIDE SEQUENCE [LARGE SCALE GENOMIC DNA]</scope>
    <source>
        <strain evidence="3 4">NIES-4017</strain>
    </source>
</reference>
<feature type="non-terminal residue" evidence="3">
    <location>
        <position position="1"/>
    </location>
</feature>
<feature type="region of interest" description="Disordered" evidence="1">
    <location>
        <begin position="111"/>
        <end position="151"/>
    </location>
</feature>
<keyword evidence="4" id="KW-1185">Reference proteome</keyword>
<evidence type="ECO:0000313" key="4">
    <source>
        <dbReference type="Proteomes" id="UP001054857"/>
    </source>
</evidence>
<dbReference type="PANTHER" id="PTHR43081">
    <property type="entry name" value="ADENYLATE CYCLASE, TERMINAL-DIFFERENTIATION SPECIFIC-RELATED"/>
    <property type="match status" value="1"/>
</dbReference>
<sequence length="326" mass="32689">AFRAPLAGVEWALDCVDALKELEWEDELLSHELCEEVVTAAGAPAPAPPPPPPAQPPSHPAQPAPAAVAHTASTSSLGRLPHSPSPLGPLAASPKSSFSFLSALHEASSRAHGHWSRESSPPAGRSLSQGRSQGTCKSLRPTSLSGEASPAVTAPQLELTVVAARGAAAATAGTAAAAAAVTHGSGGGLGKVSNLRIIAASKRSHERGLRVKVGLDVGPVTYSLTASSGRLSYRGRVMNRAARIAGKAAAGQVLCSGAVWQACETAMALGCSGGSRPSGDCSGDMGGSREDSEGELCRGIVGVSLGKVALKGISAPVEVVQCTRGT</sequence>
<name>A0AAD3HHZ2_9CHLO</name>
<protein>
    <recommendedName>
        <fullName evidence="2">Guanylate cyclase domain-containing protein</fullName>
    </recommendedName>
</protein>
<feature type="compositionally biased region" description="Polar residues" evidence="1">
    <location>
        <begin position="126"/>
        <end position="146"/>
    </location>
</feature>
<dbReference type="SUPFAM" id="SSF55073">
    <property type="entry name" value="Nucleotide cyclase"/>
    <property type="match status" value="1"/>
</dbReference>
<evidence type="ECO:0000256" key="1">
    <source>
        <dbReference type="SAM" id="MobiDB-lite"/>
    </source>
</evidence>
<proteinExistence type="predicted"/>
<dbReference type="InterPro" id="IPR029787">
    <property type="entry name" value="Nucleotide_cyclase"/>
</dbReference>
<evidence type="ECO:0000259" key="2">
    <source>
        <dbReference type="PROSITE" id="PS50125"/>
    </source>
</evidence>
<dbReference type="InterPro" id="IPR001054">
    <property type="entry name" value="A/G_cyclase"/>
</dbReference>
<dbReference type="GO" id="GO:0009190">
    <property type="term" value="P:cyclic nucleotide biosynthetic process"/>
    <property type="evidence" value="ECO:0007669"/>
    <property type="project" value="InterPro"/>
</dbReference>
<feature type="compositionally biased region" description="Low complexity" evidence="1">
    <location>
        <begin position="64"/>
        <end position="82"/>
    </location>
</feature>
<dbReference type="Gene3D" id="3.30.70.1230">
    <property type="entry name" value="Nucleotide cyclase"/>
    <property type="match status" value="1"/>
</dbReference>
<feature type="region of interest" description="Disordered" evidence="1">
    <location>
        <begin position="41"/>
        <end position="91"/>
    </location>
</feature>
<comment type="caution">
    <text evidence="3">The sequence shown here is derived from an EMBL/GenBank/DDBJ whole genome shotgun (WGS) entry which is preliminary data.</text>
</comment>
<dbReference type="PROSITE" id="PS50125">
    <property type="entry name" value="GUANYLATE_CYCLASE_2"/>
    <property type="match status" value="1"/>
</dbReference>
<dbReference type="AlphaFoldDB" id="A0AAD3HHZ2"/>